<sequence length="176" mass="20201">MYPKDSTTAGETRVSAITRPIAEHHNYLPCQPRSYNRVKTVNPLAESNMILFRCLRQPFITRPGHVNNHKINSLFQDIFCKIFMQSNAHGSSAETWDILHDRCAIVLSNIYICIFVDKNARRTPAVFVEADRTSERQRTPVHSGSSLSPCQVWFKMRRIGEAKAFDIIYIYQGQSP</sequence>
<proteinExistence type="predicted"/>
<dbReference type="EMBL" id="JAZHXJ010002831">
    <property type="protein sequence ID" value="KAL1836477.1"/>
    <property type="molecule type" value="Genomic_DNA"/>
</dbReference>
<dbReference type="Proteomes" id="UP001586593">
    <property type="component" value="Unassembled WGS sequence"/>
</dbReference>
<evidence type="ECO:0000313" key="1">
    <source>
        <dbReference type="EMBL" id="KAL1836477.1"/>
    </source>
</evidence>
<gene>
    <name evidence="1" type="ORF">VTK73DRAFT_5054</name>
</gene>
<reference evidence="1 2" key="1">
    <citation type="journal article" date="2024" name="Commun. Biol.">
        <title>Comparative genomic analysis of thermophilic fungi reveals convergent evolutionary adaptations and gene losses.</title>
        <authorList>
            <person name="Steindorff A.S."/>
            <person name="Aguilar-Pontes M.V."/>
            <person name="Robinson A.J."/>
            <person name="Andreopoulos B."/>
            <person name="LaButti K."/>
            <person name="Kuo A."/>
            <person name="Mondo S."/>
            <person name="Riley R."/>
            <person name="Otillar R."/>
            <person name="Haridas S."/>
            <person name="Lipzen A."/>
            <person name="Grimwood J."/>
            <person name="Schmutz J."/>
            <person name="Clum A."/>
            <person name="Reid I.D."/>
            <person name="Moisan M.C."/>
            <person name="Butler G."/>
            <person name="Nguyen T.T.M."/>
            <person name="Dewar K."/>
            <person name="Conant G."/>
            <person name="Drula E."/>
            <person name="Henrissat B."/>
            <person name="Hansel C."/>
            <person name="Singer S."/>
            <person name="Hutchinson M.I."/>
            <person name="de Vries R.P."/>
            <person name="Natvig D.O."/>
            <person name="Powell A.J."/>
            <person name="Tsang A."/>
            <person name="Grigoriev I.V."/>
        </authorList>
    </citation>
    <scope>NUCLEOTIDE SEQUENCE [LARGE SCALE GENOMIC DNA]</scope>
    <source>
        <strain evidence="1 2">ATCC 24622</strain>
    </source>
</reference>
<evidence type="ECO:0000313" key="2">
    <source>
        <dbReference type="Proteomes" id="UP001586593"/>
    </source>
</evidence>
<comment type="caution">
    <text evidence="1">The sequence shown here is derived from an EMBL/GenBank/DDBJ whole genome shotgun (WGS) entry which is preliminary data.</text>
</comment>
<protein>
    <submittedName>
        <fullName evidence="1">Uncharacterized protein</fullName>
    </submittedName>
</protein>
<name>A0ABR3V4H6_9PEZI</name>
<accession>A0ABR3V4H6</accession>
<organism evidence="1 2">
    <name type="scientific">Phialemonium thermophilum</name>
    <dbReference type="NCBI Taxonomy" id="223376"/>
    <lineage>
        <taxon>Eukaryota</taxon>
        <taxon>Fungi</taxon>
        <taxon>Dikarya</taxon>
        <taxon>Ascomycota</taxon>
        <taxon>Pezizomycotina</taxon>
        <taxon>Sordariomycetes</taxon>
        <taxon>Sordariomycetidae</taxon>
        <taxon>Cephalothecales</taxon>
        <taxon>Cephalothecaceae</taxon>
        <taxon>Phialemonium</taxon>
    </lineage>
</organism>
<keyword evidence="2" id="KW-1185">Reference proteome</keyword>